<dbReference type="EC" id="2.4.1.-" evidence="11"/>
<evidence type="ECO:0000256" key="7">
    <source>
        <dbReference type="ARBA" id="ARBA00048039"/>
    </source>
</evidence>
<dbReference type="PANTHER" id="PTHR10788">
    <property type="entry name" value="TREHALOSE-6-PHOSPHATE SYNTHASE"/>
    <property type="match status" value="1"/>
</dbReference>
<comment type="pathway">
    <text evidence="1">Glycan biosynthesis; trehalose biosynthesis.</text>
</comment>
<dbReference type="KEGG" id="mgot:MgSA37_02940"/>
<dbReference type="CDD" id="cd01627">
    <property type="entry name" value="HAD_TPP"/>
    <property type="match status" value="1"/>
</dbReference>
<dbReference type="GO" id="GO:0033828">
    <property type="term" value="F:glucosylglycerol-phosphate synthase activity"/>
    <property type="evidence" value="ECO:0007669"/>
    <property type="project" value="UniProtKB-EC"/>
</dbReference>
<dbReference type="PANTHER" id="PTHR10788:SF106">
    <property type="entry name" value="BCDNA.GH08860"/>
    <property type="match status" value="1"/>
</dbReference>
<dbReference type="RefSeq" id="WP_096352818.1">
    <property type="nucleotide sequence ID" value="NZ_AP017313.1"/>
</dbReference>
<dbReference type="AlphaFoldDB" id="A0A120MYB4"/>
<name>A0A120MYB4_9SPHI</name>
<dbReference type="Gene3D" id="3.40.50.2000">
    <property type="entry name" value="Glycogen Phosphorylase B"/>
    <property type="match status" value="2"/>
</dbReference>
<dbReference type="NCBIfam" id="TIGR00685">
    <property type="entry name" value="T6PP"/>
    <property type="match status" value="1"/>
</dbReference>
<dbReference type="InterPro" id="IPR001830">
    <property type="entry name" value="Glyco_trans_20"/>
</dbReference>
<protein>
    <submittedName>
        <fullName evidence="11">Trehalose-phosphate synthase</fullName>
        <ecNumber evidence="11">2.4.1.-</ecNumber>
    </submittedName>
</protein>
<dbReference type="FunFam" id="3.40.50.2000:FF:000010">
    <property type="entry name" value="Alpha,alpha-trehalose-phosphate synthase"/>
    <property type="match status" value="1"/>
</dbReference>
<gene>
    <name evidence="11" type="primary">otsA</name>
    <name evidence="11" type="ORF">MgSA37_02940</name>
</gene>
<evidence type="ECO:0000313" key="11">
    <source>
        <dbReference type="EMBL" id="BAU54762.1"/>
    </source>
</evidence>
<dbReference type="GO" id="GO:0005992">
    <property type="term" value="P:trehalose biosynthetic process"/>
    <property type="evidence" value="ECO:0007669"/>
    <property type="project" value="UniProtKB-UniRule"/>
</dbReference>
<dbReference type="NCBIfam" id="NF011071">
    <property type="entry name" value="PRK14501.1"/>
    <property type="match status" value="1"/>
</dbReference>
<dbReference type="UniPathway" id="UPA00299"/>
<dbReference type="SUPFAM" id="SSF56784">
    <property type="entry name" value="HAD-like"/>
    <property type="match status" value="1"/>
</dbReference>
<evidence type="ECO:0000313" key="12">
    <source>
        <dbReference type="Proteomes" id="UP000218263"/>
    </source>
</evidence>
<dbReference type="NCBIfam" id="TIGR02400">
    <property type="entry name" value="trehalose_OtsA"/>
    <property type="match status" value="1"/>
</dbReference>
<evidence type="ECO:0000256" key="5">
    <source>
        <dbReference type="ARBA" id="ARBA00022676"/>
    </source>
</evidence>
<dbReference type="EMBL" id="AP017313">
    <property type="protein sequence ID" value="BAU54762.1"/>
    <property type="molecule type" value="Genomic_DNA"/>
</dbReference>
<dbReference type="InterPro" id="IPR036412">
    <property type="entry name" value="HAD-like_sf"/>
</dbReference>
<dbReference type="Gene3D" id="3.40.50.1000">
    <property type="entry name" value="HAD superfamily/HAD-like"/>
    <property type="match status" value="1"/>
</dbReference>
<comment type="subunit">
    <text evidence="4">Homotetramer.</text>
</comment>
<dbReference type="GO" id="GO:0003825">
    <property type="term" value="F:alpha,alpha-trehalose-phosphate synthase (UDP-forming) activity"/>
    <property type="evidence" value="ECO:0007669"/>
    <property type="project" value="UniProtKB-UniRule"/>
</dbReference>
<reference evidence="11 12" key="1">
    <citation type="submission" date="2015-12" db="EMBL/GenBank/DDBJ databases">
        <title>Genome sequence of Mucilaginibacter gotjawali.</title>
        <authorList>
            <person name="Lee J.S."/>
            <person name="Lee K.C."/>
            <person name="Kim K.K."/>
            <person name="Lee B.W."/>
        </authorList>
    </citation>
    <scope>NUCLEOTIDE SEQUENCE [LARGE SCALE GENOMIC DNA]</scope>
    <source>
        <strain evidence="11 12">SA3-7</strain>
    </source>
</reference>
<dbReference type="GO" id="GO:0004805">
    <property type="term" value="F:trehalose-phosphatase activity"/>
    <property type="evidence" value="ECO:0007669"/>
    <property type="project" value="TreeGrafter"/>
</dbReference>
<dbReference type="Proteomes" id="UP000218263">
    <property type="component" value="Chromosome"/>
</dbReference>
<evidence type="ECO:0000256" key="9">
    <source>
        <dbReference type="ARBA" id="ARBA00055920"/>
    </source>
</evidence>
<comment type="function">
    <text evidence="9">Involved in salt tolerance by producing GG-phosphate from ADP-glucose and glycerol-3-phosphate (G3P), an intermediate in the synthesis of the osmolyte glucosylglycerol (GG).</text>
</comment>
<comment type="catalytic activity">
    <reaction evidence="7">
        <text>D-glucose 6-phosphate + UDP-alpha-D-glucose = alpha,alpha-trehalose 6-phosphate + UDP + H(+)</text>
        <dbReference type="Rhea" id="RHEA:18889"/>
        <dbReference type="ChEBI" id="CHEBI:15378"/>
        <dbReference type="ChEBI" id="CHEBI:58223"/>
        <dbReference type="ChEBI" id="CHEBI:58429"/>
        <dbReference type="ChEBI" id="CHEBI:58885"/>
        <dbReference type="ChEBI" id="CHEBI:61548"/>
        <dbReference type="EC" id="2.4.1.15"/>
    </reaction>
</comment>
<keyword evidence="6 11" id="KW-0808">Transferase</keyword>
<comment type="catalytic activity">
    <reaction evidence="8">
        <text>ADP-alpha-D-glucose + sn-glycerol 3-phosphate = 2-O-(alpha-D-glucopyranosyl)-sn-glycerol 3-phosphate + ADP + H(+)</text>
        <dbReference type="Rhea" id="RHEA:12881"/>
        <dbReference type="ChEBI" id="CHEBI:15378"/>
        <dbReference type="ChEBI" id="CHEBI:57498"/>
        <dbReference type="ChEBI" id="CHEBI:57597"/>
        <dbReference type="ChEBI" id="CHEBI:87089"/>
        <dbReference type="ChEBI" id="CHEBI:456216"/>
        <dbReference type="EC" id="2.4.1.213"/>
    </reaction>
</comment>
<comment type="pathway">
    <text evidence="10">Glycan metabolism; glucosylglycerol biosynthesis.</text>
</comment>
<dbReference type="InterPro" id="IPR003337">
    <property type="entry name" value="Trehalose_PPase"/>
</dbReference>
<evidence type="ECO:0000256" key="10">
    <source>
        <dbReference type="ARBA" id="ARBA00060702"/>
    </source>
</evidence>
<dbReference type="Gene3D" id="3.30.70.1020">
    <property type="entry name" value="Trehalose-6-phosphate phosphatase related protein, domain 2"/>
    <property type="match status" value="1"/>
</dbReference>
<keyword evidence="12" id="KW-1185">Reference proteome</keyword>
<dbReference type="CDD" id="cd03788">
    <property type="entry name" value="GT20_TPS"/>
    <property type="match status" value="1"/>
</dbReference>
<dbReference type="NCBIfam" id="TIGR01484">
    <property type="entry name" value="HAD-SF-IIB"/>
    <property type="match status" value="1"/>
</dbReference>
<proteinExistence type="inferred from homology"/>
<evidence type="ECO:0000256" key="4">
    <source>
        <dbReference type="ARBA" id="ARBA00011881"/>
    </source>
</evidence>
<evidence type="ECO:0000256" key="3">
    <source>
        <dbReference type="ARBA" id="ARBA00008799"/>
    </source>
</evidence>
<evidence type="ECO:0000256" key="2">
    <source>
        <dbReference type="ARBA" id="ARBA00006330"/>
    </source>
</evidence>
<keyword evidence="5 11" id="KW-0328">Glycosyltransferase</keyword>
<dbReference type="InterPro" id="IPR006379">
    <property type="entry name" value="HAD-SF_hydro_IIB"/>
</dbReference>
<comment type="similarity">
    <text evidence="2">In the C-terminal section; belongs to the trehalose phosphatase family.</text>
</comment>
<evidence type="ECO:0000256" key="6">
    <source>
        <dbReference type="ARBA" id="ARBA00022679"/>
    </source>
</evidence>
<dbReference type="InterPro" id="IPR023214">
    <property type="entry name" value="HAD_sf"/>
</dbReference>
<dbReference type="Pfam" id="PF02358">
    <property type="entry name" value="Trehalose_PPase"/>
    <property type="match status" value="1"/>
</dbReference>
<evidence type="ECO:0000256" key="8">
    <source>
        <dbReference type="ARBA" id="ARBA00052754"/>
    </source>
</evidence>
<dbReference type="InterPro" id="IPR012766">
    <property type="entry name" value="Trehalose_OtsA"/>
</dbReference>
<dbReference type="SUPFAM" id="SSF53756">
    <property type="entry name" value="UDP-Glycosyltransferase/glycogen phosphorylase"/>
    <property type="match status" value="1"/>
</dbReference>
<sequence length="733" mass="84203">MPKTIIVSNRLPVKISKTDDGYVFSSSEGGLATGLGSVYKHGNNKWIGWPGIEVTGQHDRENIRHQLDEMSLVPVFLEQEEINQYYEGFSNDVLWPVFHYYISTYTVYKQSYWEYYNIVNRKFRDEILKIAEPGDVIWIHDYQLLLLPSLVRAELADVSIGFFLHIPFPSHEMFRNIPWRYELLEGLMGADLIGLHTFDDVRHFTGSVSRILPVTVSANIITTGERSLVVESFAMGIDVNKYATLPLKKNVKDHISAIKEAFKNSKLILSIDRLDYSKGILQRLQAFEQLLQKHPEYAEKITMYMIVVPSRDTVPQYAQLRDEIDKRVGNINALYRKMDWTPIHYYYRSFPIEMLSALYASADVCLVTPMRDGMNLVSKEYVASRINDDGVLVLSEMAGASKELIDALIVNPNNINEVCEAIITALNMPHDEQKERMQQMRALVTKFNILHWVKIFMDKLKEVKQMQRSMQTRHVSFGTEQSIVKRYSKTKKRIIFLDYDGTLVGFKPNILQANPDRELFAIIDKLTEDTANEVVMISGRKHKNLGEWFGDKNVYLIAEHGAWFKEQNKSWHKISGLSDNWKQDILPVLETYVDRTPGSFIEEKTYSLVWHYRNAQKGLGELRANELMNNLKYLASDKGLQLLPGDKVLEVKNVEINKGKAALLLVEKDNYDFIIAFGDDYTDEDIFKALPDNAVTIKVGSNVSTAKFYLRNPAEVRKLLLSFTETGALEVKG</sequence>
<accession>A0A120MYB4</accession>
<dbReference type="Pfam" id="PF00982">
    <property type="entry name" value="Glyco_transf_20"/>
    <property type="match status" value="1"/>
</dbReference>
<comment type="similarity">
    <text evidence="3">Belongs to the glycosyltransferase 20 family.</text>
</comment>
<evidence type="ECO:0000256" key="1">
    <source>
        <dbReference type="ARBA" id="ARBA00005199"/>
    </source>
</evidence>
<dbReference type="GO" id="GO:0005829">
    <property type="term" value="C:cytosol"/>
    <property type="evidence" value="ECO:0007669"/>
    <property type="project" value="TreeGrafter"/>
</dbReference>
<organism evidence="11 12">
    <name type="scientific">Mucilaginibacter gotjawali</name>
    <dbReference type="NCBI Taxonomy" id="1550579"/>
    <lineage>
        <taxon>Bacteria</taxon>
        <taxon>Pseudomonadati</taxon>
        <taxon>Bacteroidota</taxon>
        <taxon>Sphingobacteriia</taxon>
        <taxon>Sphingobacteriales</taxon>
        <taxon>Sphingobacteriaceae</taxon>
        <taxon>Mucilaginibacter</taxon>
    </lineage>
</organism>
<dbReference type="OrthoDB" id="9761633at2"/>